<evidence type="ECO:0000256" key="2">
    <source>
        <dbReference type="ARBA" id="ARBA00022692"/>
    </source>
</evidence>
<gene>
    <name evidence="7" type="ORF">ACFYG5_09495</name>
</gene>
<dbReference type="EMBL" id="CP170721">
    <property type="protein sequence ID" value="XIA20334.1"/>
    <property type="molecule type" value="Genomic_DNA"/>
</dbReference>
<accession>A0AB74UYU1</accession>
<feature type="compositionally biased region" description="Polar residues" evidence="5">
    <location>
        <begin position="316"/>
        <end position="330"/>
    </location>
</feature>
<sequence length="353" mass="37275">MGFVYFALIYKWLSDQIDGFGMTLMATFMTWASAIALVLVTLWIMIQGYRMITGQSRDSMMALVMSMTRIAIIVTVATTMSIFGTNLLSLFTNDLSNGINQMFTGDNTSVAQTIDDNLAWTQLALAAIDTVQVAPGDTETVDQKNHALLIAGLGTSSAPMAAAAMLLLYKFALALFIGLGPLFILCLIFEQTKSLFQRWLLYGIGTIFSMAVLAFVSSLALQLSLRVAAALWSANIINTITGQGAEGFSTQALEQGGVGLLLTVLIISVPPMAAMFFQGTLGNFMPYAAVGAGAASRPGPQGQPPGSYGYGGSPQLNIAQSSSNQVSSGGFNVGRMAGQATPAQADVKKIRPG</sequence>
<comment type="subcellular location">
    <subcellularLocation>
        <location evidence="1">Membrane</location>
        <topology evidence="1">Multi-pass membrane protein</topology>
    </subcellularLocation>
</comment>
<keyword evidence="4 6" id="KW-0472">Membrane</keyword>
<feature type="transmembrane region" description="Helical" evidence="6">
    <location>
        <begin position="200"/>
        <end position="223"/>
    </location>
</feature>
<proteinExistence type="predicted"/>
<dbReference type="AlphaFoldDB" id="A0AB74UYU1"/>
<feature type="region of interest" description="Disordered" evidence="5">
    <location>
        <begin position="295"/>
        <end position="353"/>
    </location>
</feature>
<evidence type="ECO:0000256" key="1">
    <source>
        <dbReference type="ARBA" id="ARBA00004141"/>
    </source>
</evidence>
<feature type="transmembrane region" description="Helical" evidence="6">
    <location>
        <begin position="20"/>
        <end position="46"/>
    </location>
</feature>
<evidence type="ECO:0000256" key="4">
    <source>
        <dbReference type="ARBA" id="ARBA00023136"/>
    </source>
</evidence>
<evidence type="ECO:0000256" key="5">
    <source>
        <dbReference type="SAM" id="MobiDB-lite"/>
    </source>
</evidence>
<evidence type="ECO:0000256" key="6">
    <source>
        <dbReference type="SAM" id="Phobius"/>
    </source>
</evidence>
<evidence type="ECO:0000256" key="3">
    <source>
        <dbReference type="ARBA" id="ARBA00022989"/>
    </source>
</evidence>
<dbReference type="Pfam" id="PF04610">
    <property type="entry name" value="TrbL"/>
    <property type="match status" value="1"/>
</dbReference>
<dbReference type="RefSeq" id="WP_395117695.1">
    <property type="nucleotide sequence ID" value="NZ_CP170721.1"/>
</dbReference>
<feature type="compositionally biased region" description="Low complexity" evidence="5">
    <location>
        <begin position="295"/>
        <end position="307"/>
    </location>
</feature>
<evidence type="ECO:0000313" key="7">
    <source>
        <dbReference type="EMBL" id="XIA20334.1"/>
    </source>
</evidence>
<dbReference type="GO" id="GO:0016020">
    <property type="term" value="C:membrane"/>
    <property type="evidence" value="ECO:0007669"/>
    <property type="project" value="UniProtKB-SubCell"/>
</dbReference>
<feature type="transmembrane region" description="Helical" evidence="6">
    <location>
        <begin position="67"/>
        <end position="88"/>
    </location>
</feature>
<organism evidence="7">
    <name type="scientific">Rhodanobacter sp. FW102-FHT14D07</name>
    <dbReference type="NCBI Taxonomy" id="3351462"/>
    <lineage>
        <taxon>Bacteria</taxon>
        <taxon>Pseudomonadati</taxon>
        <taxon>Pseudomonadota</taxon>
        <taxon>Gammaproteobacteria</taxon>
        <taxon>Lysobacterales</taxon>
        <taxon>Rhodanobacteraceae</taxon>
        <taxon>Rhodanobacter</taxon>
    </lineage>
</organism>
<name>A0AB74UYU1_9GAMM</name>
<keyword evidence="2 6" id="KW-0812">Transmembrane</keyword>
<reference evidence="7" key="1">
    <citation type="submission" date="2024-10" db="EMBL/GenBank/DDBJ databases">
        <authorList>
            <person name="Lesea H.P."/>
            <person name="Kuehl J.V."/>
            <person name="Chandonia J.-M."/>
        </authorList>
    </citation>
    <scope>NUCLEOTIDE SEQUENCE</scope>
    <source>
        <strain evidence="7">FW102-FHT14D07</strain>
    </source>
</reference>
<keyword evidence="3 6" id="KW-1133">Transmembrane helix</keyword>
<dbReference type="GO" id="GO:0030255">
    <property type="term" value="P:protein secretion by the type IV secretion system"/>
    <property type="evidence" value="ECO:0007669"/>
    <property type="project" value="InterPro"/>
</dbReference>
<feature type="transmembrane region" description="Helical" evidence="6">
    <location>
        <begin position="258"/>
        <end position="277"/>
    </location>
</feature>
<protein>
    <submittedName>
        <fullName evidence="7">Type IV secretion system protein</fullName>
    </submittedName>
</protein>
<feature type="transmembrane region" description="Helical" evidence="6">
    <location>
        <begin position="167"/>
        <end position="188"/>
    </location>
</feature>
<dbReference type="InterPro" id="IPR007688">
    <property type="entry name" value="Conjugal_tfr_TrbL/VirB6"/>
</dbReference>